<evidence type="ECO:0000313" key="4">
    <source>
        <dbReference type="Proteomes" id="UP000053558"/>
    </source>
</evidence>
<dbReference type="RefSeq" id="XP_007765268.1">
    <property type="nucleotide sequence ID" value="XM_007767078.1"/>
</dbReference>
<keyword evidence="1" id="KW-1133">Transmembrane helix</keyword>
<comment type="caution">
    <text evidence="3">The sequence shown here is derived from an EMBL/GenBank/DDBJ whole genome shotgun (WGS) entry which is preliminary data.</text>
</comment>
<evidence type="ECO:0000313" key="3">
    <source>
        <dbReference type="EMBL" id="EIW84524.1"/>
    </source>
</evidence>
<reference evidence="4" key="1">
    <citation type="journal article" date="2012" name="Science">
        <title>The Paleozoic origin of enzymatic lignin decomposition reconstructed from 31 fungal genomes.</title>
        <authorList>
            <person name="Floudas D."/>
            <person name="Binder M."/>
            <person name="Riley R."/>
            <person name="Barry K."/>
            <person name="Blanchette R.A."/>
            <person name="Henrissat B."/>
            <person name="Martinez A.T."/>
            <person name="Otillar R."/>
            <person name="Spatafora J.W."/>
            <person name="Yadav J.S."/>
            <person name="Aerts A."/>
            <person name="Benoit I."/>
            <person name="Boyd A."/>
            <person name="Carlson A."/>
            <person name="Copeland A."/>
            <person name="Coutinho P.M."/>
            <person name="de Vries R.P."/>
            <person name="Ferreira P."/>
            <person name="Findley K."/>
            <person name="Foster B."/>
            <person name="Gaskell J."/>
            <person name="Glotzer D."/>
            <person name="Gorecki P."/>
            <person name="Heitman J."/>
            <person name="Hesse C."/>
            <person name="Hori C."/>
            <person name="Igarashi K."/>
            <person name="Jurgens J.A."/>
            <person name="Kallen N."/>
            <person name="Kersten P."/>
            <person name="Kohler A."/>
            <person name="Kuees U."/>
            <person name="Kumar T.K.A."/>
            <person name="Kuo A."/>
            <person name="LaButti K."/>
            <person name="Larrondo L.F."/>
            <person name="Lindquist E."/>
            <person name="Ling A."/>
            <person name="Lombard V."/>
            <person name="Lucas S."/>
            <person name="Lundell T."/>
            <person name="Martin R."/>
            <person name="McLaughlin D.J."/>
            <person name="Morgenstern I."/>
            <person name="Morin E."/>
            <person name="Murat C."/>
            <person name="Nagy L.G."/>
            <person name="Nolan M."/>
            <person name="Ohm R.A."/>
            <person name="Patyshakuliyeva A."/>
            <person name="Rokas A."/>
            <person name="Ruiz-Duenas F.J."/>
            <person name="Sabat G."/>
            <person name="Salamov A."/>
            <person name="Samejima M."/>
            <person name="Schmutz J."/>
            <person name="Slot J.C."/>
            <person name="St John F."/>
            <person name="Stenlid J."/>
            <person name="Sun H."/>
            <person name="Sun S."/>
            <person name="Syed K."/>
            <person name="Tsang A."/>
            <person name="Wiebenga A."/>
            <person name="Young D."/>
            <person name="Pisabarro A."/>
            <person name="Eastwood D.C."/>
            <person name="Martin F."/>
            <person name="Cullen D."/>
            <person name="Grigoriev I.V."/>
            <person name="Hibbett D.S."/>
        </authorList>
    </citation>
    <scope>NUCLEOTIDE SEQUENCE [LARGE SCALE GENOMIC DNA]</scope>
    <source>
        <strain evidence="4">RWD-64-598 SS2</strain>
    </source>
</reference>
<feature type="transmembrane region" description="Helical" evidence="1">
    <location>
        <begin position="244"/>
        <end position="268"/>
    </location>
</feature>
<keyword evidence="2" id="KW-0732">Signal</keyword>
<dbReference type="Proteomes" id="UP000053558">
    <property type="component" value="Unassembled WGS sequence"/>
</dbReference>
<evidence type="ECO:0000256" key="1">
    <source>
        <dbReference type="SAM" id="Phobius"/>
    </source>
</evidence>
<keyword evidence="1" id="KW-0472">Membrane</keyword>
<feature type="signal peptide" evidence="2">
    <location>
        <begin position="1"/>
        <end position="17"/>
    </location>
</feature>
<keyword evidence="1" id="KW-0812">Transmembrane</keyword>
<dbReference type="OrthoDB" id="195231at2759"/>
<dbReference type="KEGG" id="cput:CONPUDRAFT_49932"/>
<proteinExistence type="predicted"/>
<keyword evidence="4" id="KW-1185">Reference proteome</keyword>
<dbReference type="EMBL" id="JH711575">
    <property type="protein sequence ID" value="EIW84524.1"/>
    <property type="molecule type" value="Genomic_DNA"/>
</dbReference>
<feature type="chain" id="PRO_5024404315" evidence="2">
    <location>
        <begin position="18"/>
        <end position="329"/>
    </location>
</feature>
<name>A0A5M3N0F5_CONPW</name>
<dbReference type="AlphaFoldDB" id="A0A5M3N0F5"/>
<evidence type="ECO:0000256" key="2">
    <source>
        <dbReference type="SAM" id="SignalP"/>
    </source>
</evidence>
<organism evidence="3 4">
    <name type="scientific">Coniophora puteana (strain RWD-64-598)</name>
    <name type="common">Brown rot fungus</name>
    <dbReference type="NCBI Taxonomy" id="741705"/>
    <lineage>
        <taxon>Eukaryota</taxon>
        <taxon>Fungi</taxon>
        <taxon>Dikarya</taxon>
        <taxon>Basidiomycota</taxon>
        <taxon>Agaricomycotina</taxon>
        <taxon>Agaricomycetes</taxon>
        <taxon>Agaricomycetidae</taxon>
        <taxon>Boletales</taxon>
        <taxon>Coniophorineae</taxon>
        <taxon>Coniophoraceae</taxon>
        <taxon>Coniophora</taxon>
    </lineage>
</organism>
<sequence length="329" mass="34948">MILPVLLALALLPRAHSAWVGAGSSCMLNATRLDSSDHRLMTHCDSTTYCAAANTTTTTASSPSGSGDPGVGTCVPRKCRSDEFPFGYAVNASGAQLPPLCTPRTEFCPDDGGGCREVMGVGSVCQLDRDEQCAAQPGVNLGGSGGTGSVCLSEKCMYKNATAGASCALENTTYVEDSVSGSVTLNILRDNCRLGLYCSPWGYACNRVLDVGAPCSFDNQCQSHNCGNSGTCENAPGGPVAVPAWQYIVTVMLIVAVLVATCLCLILLHKRHRMEREREVREWFYEQLSLRQCIIALHASAMGVVDEKGGEKEEAEGFLNDPDNAMRQI</sequence>
<dbReference type="OMA" id="DEQCAPP"/>
<accession>A0A5M3N0F5</accession>
<dbReference type="GeneID" id="19207363"/>
<protein>
    <submittedName>
        <fullName evidence="3">Uncharacterized protein</fullName>
    </submittedName>
</protein>
<gene>
    <name evidence="3" type="ORF">CONPUDRAFT_49932</name>
</gene>